<evidence type="ECO:0000313" key="3">
    <source>
        <dbReference type="Proteomes" id="UP001589818"/>
    </source>
</evidence>
<feature type="coiled-coil region" evidence="1">
    <location>
        <begin position="40"/>
        <end position="70"/>
    </location>
</feature>
<keyword evidence="1" id="KW-0175">Coiled coil</keyword>
<name>A0ABV6JA73_9BACL</name>
<dbReference type="EMBL" id="JBHLVF010000023">
    <property type="protein sequence ID" value="MFC0392772.1"/>
    <property type="molecule type" value="Genomic_DNA"/>
</dbReference>
<reference evidence="2 3" key="1">
    <citation type="submission" date="2024-09" db="EMBL/GenBank/DDBJ databases">
        <authorList>
            <person name="Sun Q."/>
            <person name="Mori K."/>
        </authorList>
    </citation>
    <scope>NUCLEOTIDE SEQUENCE [LARGE SCALE GENOMIC DNA]</scope>
    <source>
        <strain evidence="2 3">CCM 4839</strain>
    </source>
</reference>
<evidence type="ECO:0000313" key="2">
    <source>
        <dbReference type="EMBL" id="MFC0392772.1"/>
    </source>
</evidence>
<keyword evidence="3" id="KW-1185">Reference proteome</keyword>
<organism evidence="2 3">
    <name type="scientific">Paenibacillus mendelii</name>
    <dbReference type="NCBI Taxonomy" id="206163"/>
    <lineage>
        <taxon>Bacteria</taxon>
        <taxon>Bacillati</taxon>
        <taxon>Bacillota</taxon>
        <taxon>Bacilli</taxon>
        <taxon>Bacillales</taxon>
        <taxon>Paenibacillaceae</taxon>
        <taxon>Paenibacillus</taxon>
    </lineage>
</organism>
<evidence type="ECO:0008006" key="4">
    <source>
        <dbReference type="Google" id="ProtNLM"/>
    </source>
</evidence>
<dbReference type="RefSeq" id="WP_256555330.1">
    <property type="nucleotide sequence ID" value="NZ_JANHOF010000005.1"/>
</dbReference>
<dbReference type="Proteomes" id="UP001589818">
    <property type="component" value="Unassembled WGS sequence"/>
</dbReference>
<accession>A0ABV6JA73</accession>
<comment type="caution">
    <text evidence="2">The sequence shown here is derived from an EMBL/GenBank/DDBJ whole genome shotgun (WGS) entry which is preliminary data.</text>
</comment>
<proteinExistence type="predicted"/>
<protein>
    <recommendedName>
        <fullName evidence="4">Hydrolase</fullName>
    </recommendedName>
</protein>
<sequence length="127" mass="14493">MHEQHDAYKAAADEDREAFYARKHYYVSVQAGSILEDPEAAAYELEIWANEEELNRLQELFEELVSEDEAEAAHFTSHPYGSTPVERINSAYDGFIEDIYKLLHELGTPETKRHIASMGLFPEGTLS</sequence>
<gene>
    <name evidence="2" type="ORF">ACFFJ8_15485</name>
</gene>
<evidence type="ECO:0000256" key="1">
    <source>
        <dbReference type="SAM" id="Coils"/>
    </source>
</evidence>